<gene>
    <name evidence="1" type="ORF">OUY24_26460</name>
</gene>
<dbReference type="RefSeq" id="WP_271278250.1">
    <property type="nucleotide sequence ID" value="NZ_BAABFD010000016.1"/>
</dbReference>
<protein>
    <recommendedName>
        <fullName evidence="3">Nucleotidyltransferase AbiEii toxin of type IV toxin-antitoxin system</fullName>
    </recommendedName>
</protein>
<evidence type="ECO:0008006" key="3">
    <source>
        <dbReference type="Google" id="ProtNLM"/>
    </source>
</evidence>
<evidence type="ECO:0000313" key="1">
    <source>
        <dbReference type="EMBL" id="MDA0644187.1"/>
    </source>
</evidence>
<dbReference type="Proteomes" id="UP001212498">
    <property type="component" value="Unassembled WGS sequence"/>
</dbReference>
<sequence length="267" mass="29407">MLKLHATGGVQDLLFPPGQQGVSRVRQLVGTLYGLPASSVHEVLEVEVLGARFQRPLFRPRLLTGTWTRTSPDHARTDVRYEGREAGTPPEWIDLSAALAVTLVLELDRGAIESITFADIGEFTTLAEFEAKFHYFDLAGYMARHRLETVDELRRAYRHLLGEIKQADPPPFDPGDPANQRRVRLELALLMRDVVDVTEALRSASLVRDLAERDLAYARDLGDLEVLAPLAPVLVFPADAVAASGFAEADLTAFFAGQEILAITVPP</sequence>
<name>A0ABT4T3W5_9ACTN</name>
<accession>A0ABT4T3W5</accession>
<reference evidence="1 2" key="1">
    <citation type="submission" date="2022-11" db="EMBL/GenBank/DDBJ databases">
        <title>Nonomuraea corallina sp. nov., a new species of the genus Nonomuraea isolated from sea side sediment in Thai sea.</title>
        <authorList>
            <person name="Ngamcharungchit C."/>
            <person name="Matsumoto A."/>
            <person name="Suriyachadkun C."/>
            <person name="Panbangred W."/>
            <person name="Inahashi Y."/>
            <person name="Intra B."/>
        </authorList>
    </citation>
    <scope>NUCLEOTIDE SEQUENCE [LARGE SCALE GENOMIC DNA]</scope>
    <source>
        <strain evidence="1 2">DSM 43553</strain>
    </source>
</reference>
<dbReference type="EMBL" id="JAPNUD010000089">
    <property type="protein sequence ID" value="MDA0644187.1"/>
    <property type="molecule type" value="Genomic_DNA"/>
</dbReference>
<proteinExistence type="predicted"/>
<evidence type="ECO:0000313" key="2">
    <source>
        <dbReference type="Proteomes" id="UP001212498"/>
    </source>
</evidence>
<comment type="caution">
    <text evidence="1">The sequence shown here is derived from an EMBL/GenBank/DDBJ whole genome shotgun (WGS) entry which is preliminary data.</text>
</comment>
<organism evidence="1 2">
    <name type="scientific">Nonomuraea ferruginea</name>
    <dbReference type="NCBI Taxonomy" id="46174"/>
    <lineage>
        <taxon>Bacteria</taxon>
        <taxon>Bacillati</taxon>
        <taxon>Actinomycetota</taxon>
        <taxon>Actinomycetes</taxon>
        <taxon>Streptosporangiales</taxon>
        <taxon>Streptosporangiaceae</taxon>
        <taxon>Nonomuraea</taxon>
    </lineage>
</organism>
<keyword evidence="2" id="KW-1185">Reference proteome</keyword>